<name>A0A8S1NQ67_PARPR</name>
<evidence type="ECO:0000256" key="1">
    <source>
        <dbReference type="SAM" id="Phobius"/>
    </source>
</evidence>
<sequence length="247" mass="29253">MSQKKQKIMTSIIKTIQVKDIKDLQSLFEIIKDDRQILEFLQLLIHLTSIDDTLIQCGQFFGCNFSELNLNRALLFNCKWKNLRNHELDTLEGHNSTVLSVCFSPDGTSYWMLKQDNTTTNQMVIFILSTQYASLLMLLYQRLIVTIILYVYGILKYKRKFNPPIILIKIYQHHLKPTFKKNNLLSLSLFLLHFFYAHNYILKHKKLQSFQGEFTNHQVKDLRYLFINRGACILENWINLQQEAINQ</sequence>
<evidence type="ECO:0000313" key="3">
    <source>
        <dbReference type="Proteomes" id="UP000688137"/>
    </source>
</evidence>
<evidence type="ECO:0000313" key="2">
    <source>
        <dbReference type="EMBL" id="CAD8091265.1"/>
    </source>
</evidence>
<comment type="caution">
    <text evidence="2">The sequence shown here is derived from an EMBL/GenBank/DDBJ whole genome shotgun (WGS) entry which is preliminary data.</text>
</comment>
<dbReference type="PANTHER" id="PTHR45333:SF1">
    <property type="entry name" value="CHROMOSOME UNDETERMINED SCAFFOLD_625, WHOLE GENOME SHOTGUN SEQUENCE"/>
    <property type="match status" value="1"/>
</dbReference>
<proteinExistence type="predicted"/>
<accession>A0A8S1NQ67</accession>
<feature type="transmembrane region" description="Helical" evidence="1">
    <location>
        <begin position="132"/>
        <end position="155"/>
    </location>
</feature>
<dbReference type="AlphaFoldDB" id="A0A8S1NQ67"/>
<gene>
    <name evidence="2" type="ORF">PPRIM_AZ9-3.1.T0870215</name>
</gene>
<keyword evidence="3" id="KW-1185">Reference proteome</keyword>
<dbReference type="PANTHER" id="PTHR45333">
    <property type="entry name" value="MEMBRANE PROTEIN-RELATED"/>
    <property type="match status" value="1"/>
</dbReference>
<organism evidence="2 3">
    <name type="scientific">Paramecium primaurelia</name>
    <dbReference type="NCBI Taxonomy" id="5886"/>
    <lineage>
        <taxon>Eukaryota</taxon>
        <taxon>Sar</taxon>
        <taxon>Alveolata</taxon>
        <taxon>Ciliophora</taxon>
        <taxon>Intramacronucleata</taxon>
        <taxon>Oligohymenophorea</taxon>
        <taxon>Peniculida</taxon>
        <taxon>Parameciidae</taxon>
        <taxon>Paramecium</taxon>
    </lineage>
</organism>
<reference evidence="2" key="1">
    <citation type="submission" date="2021-01" db="EMBL/GenBank/DDBJ databases">
        <authorList>
            <consortium name="Genoscope - CEA"/>
            <person name="William W."/>
        </authorList>
    </citation>
    <scope>NUCLEOTIDE SEQUENCE</scope>
</reference>
<evidence type="ECO:0008006" key="4">
    <source>
        <dbReference type="Google" id="ProtNLM"/>
    </source>
</evidence>
<keyword evidence="1" id="KW-0472">Membrane</keyword>
<dbReference type="EMBL" id="CAJJDM010000090">
    <property type="protein sequence ID" value="CAD8091265.1"/>
    <property type="molecule type" value="Genomic_DNA"/>
</dbReference>
<keyword evidence="1" id="KW-0812">Transmembrane</keyword>
<protein>
    <recommendedName>
        <fullName evidence="4">Transmembrane protein</fullName>
    </recommendedName>
</protein>
<keyword evidence="1" id="KW-1133">Transmembrane helix</keyword>
<feature type="transmembrane region" description="Helical" evidence="1">
    <location>
        <begin position="184"/>
        <end position="202"/>
    </location>
</feature>
<dbReference type="Proteomes" id="UP000688137">
    <property type="component" value="Unassembled WGS sequence"/>
</dbReference>